<dbReference type="GO" id="GO:0016831">
    <property type="term" value="F:carboxy-lyase activity"/>
    <property type="evidence" value="ECO:0007669"/>
    <property type="project" value="InterPro"/>
</dbReference>
<dbReference type="EMBL" id="FOIS01000001">
    <property type="protein sequence ID" value="SEV80182.1"/>
    <property type="molecule type" value="Genomic_DNA"/>
</dbReference>
<accession>A0A1I0LXC2</accession>
<proteinExistence type="predicted"/>
<keyword evidence="1" id="KW-0456">Lyase</keyword>
<dbReference type="SUPFAM" id="SSF51556">
    <property type="entry name" value="Metallo-dependent hydrolases"/>
    <property type="match status" value="1"/>
</dbReference>
<dbReference type="PANTHER" id="PTHR21240">
    <property type="entry name" value="2-AMINO-3-CARBOXYLMUCONATE-6-SEMIALDEHYDE DECARBOXYLASE"/>
    <property type="match status" value="1"/>
</dbReference>
<keyword evidence="3" id="KW-0378">Hydrolase</keyword>
<dbReference type="Pfam" id="PF04909">
    <property type="entry name" value="Amidohydro_2"/>
    <property type="match status" value="1"/>
</dbReference>
<dbReference type="RefSeq" id="WP_049990255.1">
    <property type="nucleotide sequence ID" value="NZ_FOIS01000001.1"/>
</dbReference>
<feature type="domain" description="Amidohydrolase-related" evidence="2">
    <location>
        <begin position="37"/>
        <end position="324"/>
    </location>
</feature>
<dbReference type="InterPro" id="IPR032465">
    <property type="entry name" value="ACMSD"/>
</dbReference>
<dbReference type="Gene3D" id="3.20.20.140">
    <property type="entry name" value="Metal-dependent hydrolases"/>
    <property type="match status" value="1"/>
</dbReference>
<dbReference type="AlphaFoldDB" id="A0A1I0LXC2"/>
<evidence type="ECO:0000259" key="2">
    <source>
        <dbReference type="Pfam" id="PF04909"/>
    </source>
</evidence>
<organism evidence="3 4">
    <name type="scientific">Natrinema salifodinae</name>
    <dbReference type="NCBI Taxonomy" id="1202768"/>
    <lineage>
        <taxon>Archaea</taxon>
        <taxon>Methanobacteriati</taxon>
        <taxon>Methanobacteriota</taxon>
        <taxon>Stenosarchaea group</taxon>
        <taxon>Halobacteria</taxon>
        <taxon>Halobacteriales</taxon>
        <taxon>Natrialbaceae</taxon>
        <taxon>Natrinema</taxon>
    </lineage>
</organism>
<dbReference type="Proteomes" id="UP000183275">
    <property type="component" value="Unassembled WGS sequence"/>
</dbReference>
<gene>
    <name evidence="3" type="ORF">SAMN05216285_0079</name>
</gene>
<dbReference type="GO" id="GO:0019748">
    <property type="term" value="P:secondary metabolic process"/>
    <property type="evidence" value="ECO:0007669"/>
    <property type="project" value="TreeGrafter"/>
</dbReference>
<evidence type="ECO:0000313" key="3">
    <source>
        <dbReference type="EMBL" id="SEV80182.1"/>
    </source>
</evidence>
<evidence type="ECO:0000313" key="4">
    <source>
        <dbReference type="Proteomes" id="UP000183275"/>
    </source>
</evidence>
<keyword evidence="4" id="KW-1185">Reference proteome</keyword>
<protein>
    <submittedName>
        <fullName evidence="3">Predicted metal-dependent hydrolase, TIM-barrel fold</fullName>
    </submittedName>
</protein>
<dbReference type="GO" id="GO:0016787">
    <property type="term" value="F:hydrolase activity"/>
    <property type="evidence" value="ECO:0007669"/>
    <property type="project" value="UniProtKB-KW"/>
</dbReference>
<dbReference type="GO" id="GO:0005737">
    <property type="term" value="C:cytoplasm"/>
    <property type="evidence" value="ECO:0007669"/>
    <property type="project" value="TreeGrafter"/>
</dbReference>
<dbReference type="InterPro" id="IPR006680">
    <property type="entry name" value="Amidohydro-rel"/>
</dbReference>
<reference evidence="4" key="1">
    <citation type="submission" date="2016-10" db="EMBL/GenBank/DDBJ databases">
        <authorList>
            <person name="Varghese N."/>
        </authorList>
    </citation>
    <scope>NUCLEOTIDE SEQUENCE [LARGE SCALE GENOMIC DNA]</scope>
    <source>
        <strain evidence="4">CGMCC 1.12284</strain>
    </source>
</reference>
<dbReference type="STRING" id="1202768.SAMN05216285_0079"/>
<sequence>MPEIIDSYSHIGSEAVLDEFEKVNPSVELSSLRNAPRLFAVDGRIDYLDRYGIDQQVISLVGPNMWLGADPEDSFEAARLANDEVRDIADQYPDRFLPIGNIPFLTGEYVDEARRCIEELDFHGLQIFSNINGRMLDDEAFEPFWETVDDLDVPVWIHPQLHDWHDYDEGSTWIYKMMGWPFDTSIAVARLVFSGIMDRYENVEIVSHHLGGAIPYWIGRVRSWYQTRQEEPELYTNPDLADLSEPLDAYFDRIYGDTAVSSQGESYPLRCGYEFFGKDNVLYGADYPFGPEKGEYWTQTIPQAIEDLDIPEEHKRKIYSENVKSLLDL</sequence>
<dbReference type="OrthoDB" id="34429at2157"/>
<name>A0A1I0LXC2_9EURY</name>
<dbReference type="eggNOG" id="arCOG01931">
    <property type="taxonomic scope" value="Archaea"/>
</dbReference>
<dbReference type="InterPro" id="IPR032466">
    <property type="entry name" value="Metal_Hydrolase"/>
</dbReference>
<dbReference type="PANTHER" id="PTHR21240:SF28">
    <property type="entry name" value="ISO-OROTATE DECARBOXYLASE (EUROFUNG)"/>
    <property type="match status" value="1"/>
</dbReference>
<evidence type="ECO:0000256" key="1">
    <source>
        <dbReference type="ARBA" id="ARBA00023239"/>
    </source>
</evidence>